<accession>A0ABM7M4U3</accession>
<evidence type="ECO:0000256" key="1">
    <source>
        <dbReference type="SAM" id="Phobius"/>
    </source>
</evidence>
<feature type="transmembrane region" description="Helical" evidence="1">
    <location>
        <begin position="26"/>
        <end position="47"/>
    </location>
</feature>
<sequence>MIVLVAAAVTALVVGAVELGAPPEPAAAVLLVIGVGALVPAVAILGATMRPGQQLPAFVLDERERTLHTPRTGTFPLLNVAMLAMLGVVPVVPDTETDILPVMWTVGAVAGAFLILCARVTLRGMGLTLTADGLRADKFFGTVTADWDAVDPRQIWTGPFEVRLRYRTPDLVRTTGWVVNPNRLRVDGVAPAFAAATIQHYAATEDERFLIGIPAGTLHPRSHAVSPPRTAEPWNRSSVIPVLVLAVLIGGGAIAGDRWVGTACGNTSVAGFAAHAVTIVVVLFAVRMIRGSVLLLRRRG</sequence>
<reference evidence="2 3" key="1">
    <citation type="submission" date="2020-08" db="EMBL/GenBank/DDBJ databases">
        <title>Whole genome shotgun sequence of Actinoplanes ianthinogenes NBRC 13996.</title>
        <authorList>
            <person name="Komaki H."/>
            <person name="Tamura T."/>
        </authorList>
    </citation>
    <scope>NUCLEOTIDE SEQUENCE [LARGE SCALE GENOMIC DNA]</scope>
    <source>
        <strain evidence="2 3">NBRC 13996</strain>
    </source>
</reference>
<keyword evidence="1" id="KW-1133">Transmembrane helix</keyword>
<dbReference type="EMBL" id="AP023356">
    <property type="protein sequence ID" value="BCJ46649.1"/>
    <property type="molecule type" value="Genomic_DNA"/>
</dbReference>
<protein>
    <recommendedName>
        <fullName evidence="4">PH domain-containing protein</fullName>
    </recommendedName>
</protein>
<name>A0ABM7M4U3_9ACTN</name>
<evidence type="ECO:0000313" key="2">
    <source>
        <dbReference type="EMBL" id="BCJ46649.1"/>
    </source>
</evidence>
<dbReference type="Proteomes" id="UP000676967">
    <property type="component" value="Chromosome"/>
</dbReference>
<gene>
    <name evidence="2" type="ORF">Aiant_73060</name>
</gene>
<evidence type="ECO:0008006" key="4">
    <source>
        <dbReference type="Google" id="ProtNLM"/>
    </source>
</evidence>
<feature type="transmembrane region" description="Helical" evidence="1">
    <location>
        <begin position="73"/>
        <end position="93"/>
    </location>
</feature>
<keyword evidence="3" id="KW-1185">Reference proteome</keyword>
<feature type="transmembrane region" description="Helical" evidence="1">
    <location>
        <begin position="239"/>
        <end position="256"/>
    </location>
</feature>
<feature type="transmembrane region" description="Helical" evidence="1">
    <location>
        <begin position="268"/>
        <end position="289"/>
    </location>
</feature>
<proteinExistence type="predicted"/>
<evidence type="ECO:0000313" key="3">
    <source>
        <dbReference type="Proteomes" id="UP000676967"/>
    </source>
</evidence>
<keyword evidence="1" id="KW-0472">Membrane</keyword>
<feature type="transmembrane region" description="Helical" evidence="1">
    <location>
        <begin position="99"/>
        <end position="118"/>
    </location>
</feature>
<organism evidence="2 3">
    <name type="scientific">Actinoplanes ianthinogenes</name>
    <dbReference type="NCBI Taxonomy" id="122358"/>
    <lineage>
        <taxon>Bacteria</taxon>
        <taxon>Bacillati</taxon>
        <taxon>Actinomycetota</taxon>
        <taxon>Actinomycetes</taxon>
        <taxon>Micromonosporales</taxon>
        <taxon>Micromonosporaceae</taxon>
        <taxon>Actinoplanes</taxon>
    </lineage>
</organism>
<keyword evidence="1" id="KW-0812">Transmembrane</keyword>